<dbReference type="PANTHER" id="PTHR31651">
    <property type="match status" value="1"/>
</dbReference>
<evidence type="ECO:0000256" key="7">
    <source>
        <dbReference type="ARBA" id="ARBA00023294"/>
    </source>
</evidence>
<sequence length="290" mass="31660">MGLIDLFVVASLPVVKVLLITALGLFLALDRVDILGENARHHLNKLGAVYLWLYVYNVVRVTACEVAGETDTNYEALLPSTTDISSSSVKFLHCYLNAVGMFLALERIDLLGENARNHLNKIVFYVFSPSLIAANLAKTVTFQSFLSLWFMPINILVAFIIGAILGWLLVKITRPPKHLKGLIIGTCSAGNMGIFPIILIPAICKEKGSPFGAIDVCETYALSYSSLSLAIGAVYIWSLVYNIVRMSAEEIARDKEAINSSGIPIQEPLLPCSENHCLAASHHQVIINSS</sequence>
<keyword evidence="4" id="KW-0256">Endoplasmic reticulum</keyword>
<accession>A0A803MHR4</accession>
<evidence type="ECO:0000256" key="1">
    <source>
        <dbReference type="ARBA" id="ARBA00004477"/>
    </source>
</evidence>
<evidence type="ECO:0000256" key="2">
    <source>
        <dbReference type="ARBA" id="ARBA00022448"/>
    </source>
</evidence>
<evidence type="ECO:0000256" key="4">
    <source>
        <dbReference type="ARBA" id="ARBA00022824"/>
    </source>
</evidence>
<dbReference type="EnsemblPlants" id="AUR62029516-RA">
    <property type="protein sequence ID" value="AUR62029516-RA:cds"/>
    <property type="gene ID" value="AUR62029516"/>
</dbReference>
<keyword evidence="12" id="KW-1185">Reference proteome</keyword>
<comment type="function">
    <text evidence="8">Involved in cellular auxin homeostasis by regulating auxin metabolism. Regulates intracellular auxin accumulation at the endoplasmic reticulum and thus auxin availability for nuclear auxin signaling.</text>
</comment>
<dbReference type="GO" id="GO:0005789">
    <property type="term" value="C:endoplasmic reticulum membrane"/>
    <property type="evidence" value="ECO:0007669"/>
    <property type="project" value="UniProtKB-SubCell"/>
</dbReference>
<dbReference type="GO" id="GO:0080162">
    <property type="term" value="P:endoplasmic reticulum to cytosol auxin transport"/>
    <property type="evidence" value="ECO:0007669"/>
    <property type="project" value="InterPro"/>
</dbReference>
<dbReference type="Proteomes" id="UP000596660">
    <property type="component" value="Unplaced"/>
</dbReference>
<evidence type="ECO:0000256" key="6">
    <source>
        <dbReference type="ARBA" id="ARBA00023136"/>
    </source>
</evidence>
<dbReference type="GO" id="GO:0009734">
    <property type="term" value="P:auxin-activated signaling pathway"/>
    <property type="evidence" value="ECO:0007669"/>
    <property type="project" value="UniProtKB-KW"/>
</dbReference>
<keyword evidence="3 10" id="KW-0812">Transmembrane</keyword>
<evidence type="ECO:0000256" key="5">
    <source>
        <dbReference type="ARBA" id="ARBA00022989"/>
    </source>
</evidence>
<name>A0A803MHR4_CHEQI</name>
<evidence type="ECO:0000256" key="10">
    <source>
        <dbReference type="SAM" id="Phobius"/>
    </source>
</evidence>
<dbReference type="InterPro" id="IPR045033">
    <property type="entry name" value="PILS1/3/4/5/7"/>
</dbReference>
<reference evidence="11" key="2">
    <citation type="submission" date="2021-03" db="UniProtKB">
        <authorList>
            <consortium name="EnsemblPlants"/>
        </authorList>
    </citation>
    <scope>IDENTIFICATION</scope>
</reference>
<evidence type="ECO:0000256" key="9">
    <source>
        <dbReference type="ARBA" id="ARBA00025752"/>
    </source>
</evidence>
<feature type="transmembrane region" description="Helical" evidence="10">
    <location>
        <begin position="149"/>
        <end position="170"/>
    </location>
</feature>
<comment type="similarity">
    <text evidence="9">Belongs to the auxin efflux carrier (TC 2.A.69.2) family.</text>
</comment>
<evidence type="ECO:0000313" key="12">
    <source>
        <dbReference type="Proteomes" id="UP000596660"/>
    </source>
</evidence>
<feature type="transmembrane region" description="Helical" evidence="10">
    <location>
        <begin position="223"/>
        <end position="244"/>
    </location>
</feature>
<organism evidence="11 12">
    <name type="scientific">Chenopodium quinoa</name>
    <name type="common">Quinoa</name>
    <dbReference type="NCBI Taxonomy" id="63459"/>
    <lineage>
        <taxon>Eukaryota</taxon>
        <taxon>Viridiplantae</taxon>
        <taxon>Streptophyta</taxon>
        <taxon>Embryophyta</taxon>
        <taxon>Tracheophyta</taxon>
        <taxon>Spermatophyta</taxon>
        <taxon>Magnoliopsida</taxon>
        <taxon>eudicotyledons</taxon>
        <taxon>Gunneridae</taxon>
        <taxon>Pentapetalae</taxon>
        <taxon>Caryophyllales</taxon>
        <taxon>Chenopodiaceae</taxon>
        <taxon>Chenopodioideae</taxon>
        <taxon>Atripliceae</taxon>
        <taxon>Chenopodium</taxon>
    </lineage>
</organism>
<protein>
    <submittedName>
        <fullName evidence="11">Uncharacterized protein</fullName>
    </submittedName>
</protein>
<dbReference type="Pfam" id="PF03547">
    <property type="entry name" value="Mem_trans"/>
    <property type="match status" value="1"/>
</dbReference>
<evidence type="ECO:0000256" key="8">
    <source>
        <dbReference type="ARBA" id="ARBA00025100"/>
    </source>
</evidence>
<dbReference type="InterPro" id="IPR004776">
    <property type="entry name" value="Mem_transp_PIN-like"/>
</dbReference>
<dbReference type="PANTHER" id="PTHR31651:SF33">
    <property type="entry name" value="PROTEIN PIN-LIKES 1"/>
    <property type="match status" value="1"/>
</dbReference>
<evidence type="ECO:0000256" key="3">
    <source>
        <dbReference type="ARBA" id="ARBA00022692"/>
    </source>
</evidence>
<keyword evidence="2" id="KW-0813">Transport</keyword>
<keyword evidence="7" id="KW-0927">Auxin signaling pathway</keyword>
<keyword evidence="6 10" id="KW-0472">Membrane</keyword>
<keyword evidence="5 10" id="KW-1133">Transmembrane helix</keyword>
<evidence type="ECO:0000313" key="11">
    <source>
        <dbReference type="EnsemblPlants" id="AUR62029516-RA:cds"/>
    </source>
</evidence>
<dbReference type="AlphaFoldDB" id="A0A803MHR4"/>
<feature type="transmembrane region" description="Helical" evidence="10">
    <location>
        <begin position="6"/>
        <end position="29"/>
    </location>
</feature>
<feature type="transmembrane region" description="Helical" evidence="10">
    <location>
        <begin position="182"/>
        <end position="203"/>
    </location>
</feature>
<reference evidence="11" key="1">
    <citation type="journal article" date="2017" name="Nature">
        <title>The genome of Chenopodium quinoa.</title>
        <authorList>
            <person name="Jarvis D.E."/>
            <person name="Ho Y.S."/>
            <person name="Lightfoot D.J."/>
            <person name="Schmoeckel S.M."/>
            <person name="Li B."/>
            <person name="Borm T.J.A."/>
            <person name="Ohyanagi H."/>
            <person name="Mineta K."/>
            <person name="Michell C.T."/>
            <person name="Saber N."/>
            <person name="Kharbatia N.M."/>
            <person name="Rupper R.R."/>
            <person name="Sharp A.R."/>
            <person name="Dally N."/>
            <person name="Boughton B.A."/>
            <person name="Woo Y.H."/>
            <person name="Gao G."/>
            <person name="Schijlen E.G.W.M."/>
            <person name="Guo X."/>
            <person name="Momin A.A."/>
            <person name="Negrao S."/>
            <person name="Al-Babili S."/>
            <person name="Gehring C."/>
            <person name="Roessner U."/>
            <person name="Jung C."/>
            <person name="Murphy K."/>
            <person name="Arold S.T."/>
            <person name="Gojobori T."/>
            <person name="van der Linden C.G."/>
            <person name="van Loo E.N."/>
            <person name="Jellen E.N."/>
            <person name="Maughan P.J."/>
            <person name="Tester M."/>
        </authorList>
    </citation>
    <scope>NUCLEOTIDE SEQUENCE [LARGE SCALE GENOMIC DNA]</scope>
    <source>
        <strain evidence="11">cv. PI 614886</strain>
    </source>
</reference>
<comment type="subcellular location">
    <subcellularLocation>
        <location evidence="1">Endoplasmic reticulum membrane</location>
        <topology evidence="1">Multi-pass membrane protein</topology>
    </subcellularLocation>
</comment>
<dbReference type="Gramene" id="AUR62029516-RA">
    <property type="protein sequence ID" value="AUR62029516-RA:cds"/>
    <property type="gene ID" value="AUR62029516"/>
</dbReference>
<proteinExistence type="inferred from homology"/>